<evidence type="ECO:0000313" key="2">
    <source>
        <dbReference type="Proteomes" id="UP000501128"/>
    </source>
</evidence>
<dbReference type="KEGG" id="srho:HH216_15135"/>
<dbReference type="Proteomes" id="UP000501128">
    <property type="component" value="Chromosome"/>
</dbReference>
<organism evidence="1 2">
    <name type="scientific">Spirosoma rhododendri</name>
    <dbReference type="NCBI Taxonomy" id="2728024"/>
    <lineage>
        <taxon>Bacteria</taxon>
        <taxon>Pseudomonadati</taxon>
        <taxon>Bacteroidota</taxon>
        <taxon>Cytophagia</taxon>
        <taxon>Cytophagales</taxon>
        <taxon>Cytophagaceae</taxon>
        <taxon>Spirosoma</taxon>
    </lineage>
</organism>
<dbReference type="EMBL" id="CP051677">
    <property type="protein sequence ID" value="QJD79602.1"/>
    <property type="molecule type" value="Genomic_DNA"/>
</dbReference>
<evidence type="ECO:0000313" key="1">
    <source>
        <dbReference type="EMBL" id="QJD79602.1"/>
    </source>
</evidence>
<accession>A0A7L5DPU4</accession>
<dbReference type="RefSeq" id="WP_169551566.1">
    <property type="nucleotide sequence ID" value="NZ_CP051677.1"/>
</dbReference>
<reference evidence="1 2" key="1">
    <citation type="submission" date="2020-04" db="EMBL/GenBank/DDBJ databases">
        <title>Genome sequencing of novel species.</title>
        <authorList>
            <person name="Heo J."/>
            <person name="Kim S.-J."/>
            <person name="Kim J.-S."/>
            <person name="Hong S.-B."/>
            <person name="Kwon S.-W."/>
        </authorList>
    </citation>
    <scope>NUCLEOTIDE SEQUENCE [LARGE SCALE GENOMIC DNA]</scope>
    <source>
        <strain evidence="1 2">CJU-R4</strain>
    </source>
</reference>
<protein>
    <submittedName>
        <fullName evidence="1">Uncharacterized protein</fullName>
    </submittedName>
</protein>
<proteinExistence type="predicted"/>
<gene>
    <name evidence="1" type="ORF">HH216_15135</name>
</gene>
<sequence length="256" mass="28147">MSAGSSWLDKLILLIDEGDYTHTTQYIGKVGNQHMVVEATTRGIVYESTDPDMTQDLVDAYRYVSPDGHQFGDPGWPVDPVLDVAKSFVGGQYAYSELLLAAVAILASEMPNEQNLSIIVRLALDFFEHEFELWLNENATKTPMTCVQVATAAHWNAASDPANKYGLQVVLNDSRKPPISSDQSTQDMVQYQAMRSRIISRVSSLYSVPGVTRSQQSGLTVFAGSDLLPLGSCTPRDMETSPTLQFIGCIQDNRTS</sequence>
<keyword evidence="2" id="KW-1185">Reference proteome</keyword>
<dbReference type="AlphaFoldDB" id="A0A7L5DPU4"/>
<name>A0A7L5DPU4_9BACT</name>